<name>A0A1Y3AT85_EURMA</name>
<dbReference type="PANTHER" id="PTHR18919">
    <property type="entry name" value="ACETYL-COA C-ACYLTRANSFERASE"/>
    <property type="match status" value="1"/>
</dbReference>
<dbReference type="InterPro" id="IPR016039">
    <property type="entry name" value="Thiolase-like"/>
</dbReference>
<accession>A0A1Y3AT85</accession>
<dbReference type="GO" id="GO:0003985">
    <property type="term" value="F:acetyl-CoA C-acetyltransferase activity"/>
    <property type="evidence" value="ECO:0007669"/>
    <property type="project" value="TreeGrafter"/>
</dbReference>
<evidence type="ECO:0000313" key="5">
    <source>
        <dbReference type="EMBL" id="OTF71682.1"/>
    </source>
</evidence>
<evidence type="ECO:0000256" key="3">
    <source>
        <dbReference type="ARBA" id="ARBA00023315"/>
    </source>
</evidence>
<keyword evidence="2" id="KW-0808">Transferase</keyword>
<comment type="caution">
    <text evidence="5">The sequence shown here is derived from an EMBL/GenBank/DDBJ whole genome shotgun (WGS) entry which is preliminary data.</text>
</comment>
<dbReference type="Pfam" id="PF02803">
    <property type="entry name" value="Thiolase_C"/>
    <property type="match status" value="1"/>
</dbReference>
<dbReference type="OrthoDB" id="6425083at2759"/>
<proteinExistence type="inferred from homology"/>
<evidence type="ECO:0000256" key="1">
    <source>
        <dbReference type="ARBA" id="ARBA00010982"/>
    </source>
</evidence>
<protein>
    <recommendedName>
        <fullName evidence="4">Thiolase C-terminal domain-containing protein</fullName>
    </recommendedName>
</protein>
<evidence type="ECO:0000256" key="2">
    <source>
        <dbReference type="ARBA" id="ARBA00022679"/>
    </source>
</evidence>
<feature type="domain" description="Thiolase C-terminal" evidence="4">
    <location>
        <begin position="2"/>
        <end position="44"/>
    </location>
</feature>
<evidence type="ECO:0000313" key="6">
    <source>
        <dbReference type="Proteomes" id="UP000194236"/>
    </source>
</evidence>
<dbReference type="SUPFAM" id="SSF53901">
    <property type="entry name" value="Thiolase-like"/>
    <property type="match status" value="1"/>
</dbReference>
<sequence>MTGYKQDDIHLWEINEAFSAVVLANLRLLKLDTSKVNIRGGAVS</sequence>
<organism evidence="5 6">
    <name type="scientific">Euroglyphus maynei</name>
    <name type="common">Mayne's house dust mite</name>
    <dbReference type="NCBI Taxonomy" id="6958"/>
    <lineage>
        <taxon>Eukaryota</taxon>
        <taxon>Metazoa</taxon>
        <taxon>Ecdysozoa</taxon>
        <taxon>Arthropoda</taxon>
        <taxon>Chelicerata</taxon>
        <taxon>Arachnida</taxon>
        <taxon>Acari</taxon>
        <taxon>Acariformes</taxon>
        <taxon>Sarcoptiformes</taxon>
        <taxon>Astigmata</taxon>
        <taxon>Psoroptidia</taxon>
        <taxon>Analgoidea</taxon>
        <taxon>Pyroglyphidae</taxon>
        <taxon>Pyroglyphinae</taxon>
        <taxon>Euroglyphus</taxon>
    </lineage>
</organism>
<dbReference type="GO" id="GO:0005739">
    <property type="term" value="C:mitochondrion"/>
    <property type="evidence" value="ECO:0007669"/>
    <property type="project" value="TreeGrafter"/>
</dbReference>
<dbReference type="AlphaFoldDB" id="A0A1Y3AT85"/>
<dbReference type="GO" id="GO:0006635">
    <property type="term" value="P:fatty acid beta-oxidation"/>
    <property type="evidence" value="ECO:0007669"/>
    <property type="project" value="TreeGrafter"/>
</dbReference>
<feature type="non-terminal residue" evidence="5">
    <location>
        <position position="44"/>
    </location>
</feature>
<evidence type="ECO:0000259" key="4">
    <source>
        <dbReference type="Pfam" id="PF02803"/>
    </source>
</evidence>
<dbReference type="InterPro" id="IPR020617">
    <property type="entry name" value="Thiolase_C"/>
</dbReference>
<dbReference type="EMBL" id="MUJZ01059747">
    <property type="protein sequence ID" value="OTF71682.1"/>
    <property type="molecule type" value="Genomic_DNA"/>
</dbReference>
<keyword evidence="6" id="KW-1185">Reference proteome</keyword>
<comment type="similarity">
    <text evidence="1">Belongs to the thiolase-like superfamily. Thiolase family.</text>
</comment>
<keyword evidence="3" id="KW-0012">Acyltransferase</keyword>
<dbReference type="Gene3D" id="3.40.47.10">
    <property type="match status" value="1"/>
</dbReference>
<reference evidence="5 6" key="1">
    <citation type="submission" date="2017-03" db="EMBL/GenBank/DDBJ databases">
        <title>Genome Survey of Euroglyphus maynei.</title>
        <authorList>
            <person name="Arlian L.G."/>
            <person name="Morgan M.S."/>
            <person name="Rider S.D."/>
        </authorList>
    </citation>
    <scope>NUCLEOTIDE SEQUENCE [LARGE SCALE GENOMIC DNA]</scope>
    <source>
        <strain evidence="5">Arlian Lab</strain>
        <tissue evidence="5">Whole body</tissue>
    </source>
</reference>
<dbReference type="Proteomes" id="UP000194236">
    <property type="component" value="Unassembled WGS sequence"/>
</dbReference>
<gene>
    <name evidence="5" type="ORF">BLA29_015098</name>
</gene>
<dbReference type="PANTHER" id="PTHR18919:SF156">
    <property type="entry name" value="ACETYL-COA ACETYLTRANSFERASE, MITOCHONDRIAL"/>
    <property type="match status" value="1"/>
</dbReference>